<evidence type="ECO:0000256" key="5">
    <source>
        <dbReference type="ARBA" id="ARBA00023242"/>
    </source>
</evidence>
<feature type="compositionally biased region" description="Basic and acidic residues" evidence="6">
    <location>
        <begin position="209"/>
        <end position="224"/>
    </location>
</feature>
<evidence type="ECO:0000313" key="9">
    <source>
        <dbReference type="Proteomes" id="UP001054252"/>
    </source>
</evidence>
<keyword evidence="4" id="KW-0804">Transcription</keyword>
<protein>
    <recommendedName>
        <fullName evidence="7">BHLH domain-containing protein</fullName>
    </recommendedName>
</protein>
<dbReference type="Pfam" id="PF00010">
    <property type="entry name" value="HLH"/>
    <property type="match status" value="1"/>
</dbReference>
<dbReference type="GO" id="GO:0000978">
    <property type="term" value="F:RNA polymerase II cis-regulatory region sequence-specific DNA binding"/>
    <property type="evidence" value="ECO:0007669"/>
    <property type="project" value="TreeGrafter"/>
</dbReference>
<dbReference type="SMART" id="SM00353">
    <property type="entry name" value="HLH"/>
    <property type="match status" value="1"/>
</dbReference>
<reference evidence="8 9" key="1">
    <citation type="journal article" date="2021" name="Commun. Biol.">
        <title>The genome of Shorea leprosula (Dipterocarpaceae) highlights the ecological relevance of drought in aseasonal tropical rainforests.</title>
        <authorList>
            <person name="Ng K.K.S."/>
            <person name="Kobayashi M.J."/>
            <person name="Fawcett J.A."/>
            <person name="Hatakeyama M."/>
            <person name="Paape T."/>
            <person name="Ng C.H."/>
            <person name="Ang C.C."/>
            <person name="Tnah L.H."/>
            <person name="Lee C.T."/>
            <person name="Nishiyama T."/>
            <person name="Sese J."/>
            <person name="O'Brien M.J."/>
            <person name="Copetti D."/>
            <person name="Mohd Noor M.I."/>
            <person name="Ong R.C."/>
            <person name="Putra M."/>
            <person name="Sireger I.Z."/>
            <person name="Indrioko S."/>
            <person name="Kosugi Y."/>
            <person name="Izuno A."/>
            <person name="Isagi Y."/>
            <person name="Lee S.L."/>
            <person name="Shimizu K.K."/>
        </authorList>
    </citation>
    <scope>NUCLEOTIDE SEQUENCE [LARGE SCALE GENOMIC DNA]</scope>
    <source>
        <strain evidence="8">214</strain>
    </source>
</reference>
<organism evidence="8 9">
    <name type="scientific">Rubroshorea leprosula</name>
    <dbReference type="NCBI Taxonomy" id="152421"/>
    <lineage>
        <taxon>Eukaryota</taxon>
        <taxon>Viridiplantae</taxon>
        <taxon>Streptophyta</taxon>
        <taxon>Embryophyta</taxon>
        <taxon>Tracheophyta</taxon>
        <taxon>Spermatophyta</taxon>
        <taxon>Magnoliopsida</taxon>
        <taxon>eudicotyledons</taxon>
        <taxon>Gunneridae</taxon>
        <taxon>Pentapetalae</taxon>
        <taxon>rosids</taxon>
        <taxon>malvids</taxon>
        <taxon>Malvales</taxon>
        <taxon>Dipterocarpaceae</taxon>
        <taxon>Rubroshorea</taxon>
    </lineage>
</organism>
<dbReference type="PROSITE" id="PS50888">
    <property type="entry name" value="BHLH"/>
    <property type="match status" value="1"/>
</dbReference>
<name>A0AAV5J6X0_9ROSI</name>
<dbReference type="InterPro" id="IPR045843">
    <property type="entry name" value="IND-like"/>
</dbReference>
<sequence>MESVGVFSDVEGNSFCRNFSEEHSFSLQILHEFPFPLEHHKGSSFLTSLPEATMSLSLVNKSFLDPLNATDSNLQHKTLESSQCPDFSSSVFMSTPIQEAYYLSGSNHFSVENDVGMSMDNSLGMSGVTEKRMGLLLPAFPDIVMEETICIGNEDSSTDRSNFNDRQPAANAVAATKEFQVKRKFDVPQSHLAAKSNISSSEKLKKYRVSKDGNEFKPIGKDGESNVGSDGQSSSSYSSEDENASPETIGGAIFDPKTFPALNTNGKTMANRGSATYPQSLYARKRRERINKRLRILQNLVPNGTKVDISTMLEEAINYVKFLQLQIKLLSSDDLWMYAPLAYNGVDIGLNKKLSALL</sequence>
<gene>
    <name evidence="8" type="ORF">SLEP1_g21719</name>
</gene>
<evidence type="ECO:0000256" key="3">
    <source>
        <dbReference type="ARBA" id="ARBA00023125"/>
    </source>
</evidence>
<dbReference type="PANTHER" id="PTHR16223">
    <property type="entry name" value="TRANSCRIPTION FACTOR BHLH83-RELATED"/>
    <property type="match status" value="1"/>
</dbReference>
<dbReference type="GO" id="GO:0000981">
    <property type="term" value="F:DNA-binding transcription factor activity, RNA polymerase II-specific"/>
    <property type="evidence" value="ECO:0007669"/>
    <property type="project" value="TreeGrafter"/>
</dbReference>
<keyword evidence="2" id="KW-0805">Transcription regulation</keyword>
<keyword evidence="3" id="KW-0238">DNA-binding</keyword>
<dbReference type="SUPFAM" id="SSF47459">
    <property type="entry name" value="HLH, helix-loop-helix DNA-binding domain"/>
    <property type="match status" value="1"/>
</dbReference>
<feature type="domain" description="BHLH" evidence="7">
    <location>
        <begin position="274"/>
        <end position="323"/>
    </location>
</feature>
<comment type="caution">
    <text evidence="8">The sequence shown here is derived from an EMBL/GenBank/DDBJ whole genome shotgun (WGS) entry which is preliminary data.</text>
</comment>
<evidence type="ECO:0000256" key="4">
    <source>
        <dbReference type="ARBA" id="ARBA00023163"/>
    </source>
</evidence>
<keyword evidence="9" id="KW-1185">Reference proteome</keyword>
<dbReference type="InterPro" id="IPR011598">
    <property type="entry name" value="bHLH_dom"/>
</dbReference>
<evidence type="ECO:0000256" key="1">
    <source>
        <dbReference type="ARBA" id="ARBA00004123"/>
    </source>
</evidence>
<comment type="subcellular location">
    <subcellularLocation>
        <location evidence="1">Nucleus</location>
    </subcellularLocation>
</comment>
<evidence type="ECO:0000259" key="7">
    <source>
        <dbReference type="PROSITE" id="PS50888"/>
    </source>
</evidence>
<dbReference type="GO" id="GO:0005634">
    <property type="term" value="C:nucleus"/>
    <property type="evidence" value="ECO:0007669"/>
    <property type="project" value="UniProtKB-SubCell"/>
</dbReference>
<dbReference type="GO" id="GO:0046983">
    <property type="term" value="F:protein dimerization activity"/>
    <property type="evidence" value="ECO:0007669"/>
    <property type="project" value="InterPro"/>
</dbReference>
<keyword evidence="5" id="KW-0539">Nucleus</keyword>
<proteinExistence type="predicted"/>
<dbReference type="CDD" id="cd11454">
    <property type="entry name" value="bHLH_AtIND_like"/>
    <property type="match status" value="1"/>
</dbReference>
<dbReference type="AlphaFoldDB" id="A0AAV5J6X0"/>
<dbReference type="PANTHER" id="PTHR16223:SF330">
    <property type="entry name" value="OS03G0205300 PROTEIN"/>
    <property type="match status" value="1"/>
</dbReference>
<dbReference type="Gene3D" id="4.10.280.10">
    <property type="entry name" value="Helix-loop-helix DNA-binding domain"/>
    <property type="match status" value="1"/>
</dbReference>
<evidence type="ECO:0000256" key="2">
    <source>
        <dbReference type="ARBA" id="ARBA00023015"/>
    </source>
</evidence>
<dbReference type="GO" id="GO:0048766">
    <property type="term" value="P:root hair initiation"/>
    <property type="evidence" value="ECO:0007669"/>
    <property type="project" value="UniProtKB-ARBA"/>
</dbReference>
<dbReference type="EMBL" id="BPVZ01000032">
    <property type="protein sequence ID" value="GKV10339.1"/>
    <property type="molecule type" value="Genomic_DNA"/>
</dbReference>
<feature type="region of interest" description="Disordered" evidence="6">
    <location>
        <begin position="205"/>
        <end position="256"/>
    </location>
</feature>
<evidence type="ECO:0000256" key="6">
    <source>
        <dbReference type="SAM" id="MobiDB-lite"/>
    </source>
</evidence>
<dbReference type="Proteomes" id="UP001054252">
    <property type="component" value="Unassembled WGS sequence"/>
</dbReference>
<dbReference type="InterPro" id="IPR036638">
    <property type="entry name" value="HLH_DNA-bd_sf"/>
</dbReference>
<accession>A0AAV5J6X0</accession>
<dbReference type="FunFam" id="4.10.280.10:FF:000022">
    <property type="entry name" value="Basic helix-loop-helix transcription factor"/>
    <property type="match status" value="1"/>
</dbReference>
<feature type="compositionally biased region" description="Low complexity" evidence="6">
    <location>
        <begin position="225"/>
        <end position="238"/>
    </location>
</feature>
<evidence type="ECO:0000313" key="8">
    <source>
        <dbReference type="EMBL" id="GKV10339.1"/>
    </source>
</evidence>